<sequence length="240" mass="24836">MPSNKSSTPSSRTKSESSSSSSSKGTYTVASASQLLGSYPPKPLPKPEDVFFATNNSSSSSTMQRTASVRRQHSTKGKEHGASDQRKTILEIKDHIKIRLEPPTTAALPAMHAHRIAAAQNTMSVQTSSDTEGNSTSGSKIAQLARSSLMQDCVAGQIYGDLSGLQTSHDPNERPCSAALPSEDTDSIASTAAAAAAASPSQRPTTRVPTASASPGSLPPSTHHSPAPRAASTAEPKSSP</sequence>
<proteinExistence type="predicted"/>
<gene>
    <name evidence="1" type="ORF">M8818_005139</name>
</gene>
<dbReference type="Proteomes" id="UP001320706">
    <property type="component" value="Unassembled WGS sequence"/>
</dbReference>
<name>A0ACC3S9U6_9PEZI</name>
<evidence type="ECO:0000313" key="2">
    <source>
        <dbReference type="Proteomes" id="UP001320706"/>
    </source>
</evidence>
<evidence type="ECO:0000313" key="1">
    <source>
        <dbReference type="EMBL" id="KAK8204410.1"/>
    </source>
</evidence>
<keyword evidence="2" id="KW-1185">Reference proteome</keyword>
<comment type="caution">
    <text evidence="1">The sequence shown here is derived from an EMBL/GenBank/DDBJ whole genome shotgun (WGS) entry which is preliminary data.</text>
</comment>
<accession>A0ACC3S9U6</accession>
<organism evidence="1 2">
    <name type="scientific">Zalaria obscura</name>
    <dbReference type="NCBI Taxonomy" id="2024903"/>
    <lineage>
        <taxon>Eukaryota</taxon>
        <taxon>Fungi</taxon>
        <taxon>Dikarya</taxon>
        <taxon>Ascomycota</taxon>
        <taxon>Pezizomycotina</taxon>
        <taxon>Dothideomycetes</taxon>
        <taxon>Dothideomycetidae</taxon>
        <taxon>Dothideales</taxon>
        <taxon>Zalariaceae</taxon>
        <taxon>Zalaria</taxon>
    </lineage>
</organism>
<dbReference type="EMBL" id="JAMKPW020000027">
    <property type="protein sequence ID" value="KAK8204410.1"/>
    <property type="molecule type" value="Genomic_DNA"/>
</dbReference>
<protein>
    <submittedName>
        <fullName evidence="1">Uncharacterized protein</fullName>
    </submittedName>
</protein>
<reference evidence="1" key="1">
    <citation type="submission" date="2024-02" db="EMBL/GenBank/DDBJ databases">
        <title>Metagenome Assembled Genome of Zalaria obscura JY119.</title>
        <authorList>
            <person name="Vighnesh L."/>
            <person name="Jagadeeshwari U."/>
            <person name="Venkata Ramana C."/>
            <person name="Sasikala C."/>
        </authorList>
    </citation>
    <scope>NUCLEOTIDE SEQUENCE</scope>
    <source>
        <strain evidence="1">JY119</strain>
    </source>
</reference>